<comment type="catalytic activity">
    <reaction evidence="28">
        <text>a ganglioside GA1 (d18:1(4E)) + CMP-N-acetyl-beta-neuraminate = a ganglioside GM1b (d18:1(4E)) + CMP + H(+)</text>
        <dbReference type="Rhea" id="RHEA:47560"/>
        <dbReference type="ChEBI" id="CHEBI:15378"/>
        <dbReference type="ChEBI" id="CHEBI:27938"/>
        <dbReference type="ChEBI" id="CHEBI:57812"/>
        <dbReference type="ChEBI" id="CHEBI:60377"/>
        <dbReference type="ChEBI" id="CHEBI:78568"/>
    </reaction>
    <physiologicalReaction direction="left-to-right" evidence="28">
        <dbReference type="Rhea" id="RHEA:47561"/>
    </physiologicalReaction>
</comment>
<feature type="disulfide bond" evidence="38">
    <location>
        <begin position="118"/>
        <end position="258"/>
    </location>
</feature>
<evidence type="ECO:0000256" key="35">
    <source>
        <dbReference type="ARBA" id="ARBA00081228"/>
    </source>
</evidence>
<evidence type="ECO:0000256" key="20">
    <source>
        <dbReference type="ARBA" id="ARBA00040101"/>
    </source>
</evidence>
<evidence type="ECO:0000256" key="5">
    <source>
        <dbReference type="ARBA" id="ARBA00006003"/>
    </source>
</evidence>
<comment type="caution">
    <text evidence="40">The sequence shown here is derived from an EMBL/GenBank/DDBJ whole genome shotgun (WGS) entry which is preliminary data.</text>
</comment>
<keyword evidence="11" id="KW-1133">Transmembrane helix</keyword>
<keyword evidence="13" id="KW-0443">Lipid metabolism</keyword>
<comment type="pathway">
    <text evidence="3">Protein modification; protein glycosylation.</text>
</comment>
<comment type="catalytic activity">
    <reaction evidence="17">
        <text>a beta-D-galactosyl-(1-&gt;3)-N-acetyl-alpha-D-galactosaminyl derivative + CMP-N-acetyl-beta-neuraminate = an N-acetyl-alpha-neuraminyl-(2-&gt;3)-beta-D-galactosyl-(1-&gt;3)-N-acetyl-alpha-D-galactosaminyl derivative + CMP + H(+)</text>
        <dbReference type="Rhea" id="RHEA:21616"/>
        <dbReference type="ChEBI" id="CHEBI:15378"/>
        <dbReference type="ChEBI" id="CHEBI:57812"/>
        <dbReference type="ChEBI" id="CHEBI:60377"/>
        <dbReference type="ChEBI" id="CHEBI:133470"/>
        <dbReference type="ChEBI" id="CHEBI:139596"/>
        <dbReference type="EC" id="2.4.3.4"/>
    </reaction>
    <physiologicalReaction direction="left-to-right" evidence="17">
        <dbReference type="Rhea" id="RHEA:21617"/>
    </physiologicalReaction>
</comment>
<comment type="catalytic activity">
    <reaction evidence="31">
        <text>ganglioside GM1 (d18:1(4E)/18:0) + CMP-N-acetyl-beta-neuraminate = ganglioside GD1a (18:1(4E)/18:0) + CMP + H(+)</text>
        <dbReference type="Rhea" id="RHEA:48248"/>
        <dbReference type="ChEBI" id="CHEBI:15378"/>
        <dbReference type="ChEBI" id="CHEBI:57812"/>
        <dbReference type="ChEBI" id="CHEBI:60377"/>
        <dbReference type="ChEBI" id="CHEBI:73110"/>
        <dbReference type="ChEBI" id="CHEBI:90153"/>
    </reaction>
    <physiologicalReaction direction="left-to-right" evidence="31">
        <dbReference type="Rhea" id="RHEA:48249"/>
    </physiologicalReaction>
</comment>
<keyword evidence="16" id="KW-0325">Glycoprotein</keyword>
<evidence type="ECO:0000256" key="7">
    <source>
        <dbReference type="ARBA" id="ARBA00022676"/>
    </source>
</evidence>
<evidence type="ECO:0000256" key="21">
    <source>
        <dbReference type="ARBA" id="ARBA00041507"/>
    </source>
</evidence>
<evidence type="ECO:0000256" key="34">
    <source>
        <dbReference type="ARBA" id="ARBA00072809"/>
    </source>
</evidence>
<gene>
    <name evidence="40" type="ORF">Q5P01_018015</name>
</gene>
<evidence type="ECO:0000256" key="36">
    <source>
        <dbReference type="ARBA" id="ARBA00081332"/>
    </source>
</evidence>
<comment type="catalytic activity">
    <reaction evidence="29">
        <text>a ganglioside GM1 (d18:1(4E)) + CMP-N-acetyl-beta-neuraminate = a ganglioside GD1a (d18:1(4E)) + CMP + H(+)</text>
        <dbReference type="Rhea" id="RHEA:18021"/>
        <dbReference type="ChEBI" id="CHEBI:15378"/>
        <dbReference type="ChEBI" id="CHEBI:57812"/>
        <dbReference type="ChEBI" id="CHEBI:60377"/>
        <dbReference type="ChEBI" id="CHEBI:77709"/>
        <dbReference type="ChEBI" id="CHEBI:78445"/>
        <dbReference type="EC" id="2.4.3.2"/>
    </reaction>
    <physiologicalReaction direction="left-to-right" evidence="29">
        <dbReference type="Rhea" id="RHEA:18022"/>
    </physiologicalReaction>
</comment>
<feature type="chain" id="PRO_5041734922" description="CMP-N-acetylneuraminate-beta-galactosamide-alpha-2,3-sialyltransferase 1" evidence="39">
    <location>
        <begin position="24"/>
        <end position="302"/>
    </location>
</feature>
<dbReference type="GO" id="GO:0006629">
    <property type="term" value="P:lipid metabolic process"/>
    <property type="evidence" value="ECO:0007669"/>
    <property type="project" value="UniProtKB-KW"/>
</dbReference>
<evidence type="ECO:0000256" key="4">
    <source>
        <dbReference type="ARBA" id="ARBA00004934"/>
    </source>
</evidence>
<keyword evidence="12" id="KW-0333">Golgi apparatus</keyword>
<dbReference type="InterPro" id="IPR038578">
    <property type="entry name" value="GT29-like_sf"/>
</dbReference>
<evidence type="ECO:0000256" key="31">
    <source>
        <dbReference type="ARBA" id="ARBA00047509"/>
    </source>
</evidence>
<dbReference type="EC" id="2.4.3.2" evidence="18"/>
<evidence type="ECO:0000256" key="13">
    <source>
        <dbReference type="ARBA" id="ARBA00023098"/>
    </source>
</evidence>
<organism evidence="40 41">
    <name type="scientific">Channa striata</name>
    <name type="common">Snakehead murrel</name>
    <name type="synonym">Ophicephalus striatus</name>
    <dbReference type="NCBI Taxonomy" id="64152"/>
    <lineage>
        <taxon>Eukaryota</taxon>
        <taxon>Metazoa</taxon>
        <taxon>Chordata</taxon>
        <taxon>Craniata</taxon>
        <taxon>Vertebrata</taxon>
        <taxon>Euteleostomi</taxon>
        <taxon>Actinopterygii</taxon>
        <taxon>Neopterygii</taxon>
        <taxon>Teleostei</taxon>
        <taxon>Neoteleostei</taxon>
        <taxon>Acanthomorphata</taxon>
        <taxon>Anabantaria</taxon>
        <taxon>Anabantiformes</taxon>
        <taxon>Channoidei</taxon>
        <taxon>Channidae</taxon>
        <taxon>Channa</taxon>
    </lineage>
</organism>
<evidence type="ECO:0000256" key="11">
    <source>
        <dbReference type="ARBA" id="ARBA00022989"/>
    </source>
</evidence>
<dbReference type="Gene3D" id="3.90.1480.20">
    <property type="entry name" value="Glycosyl transferase family 29"/>
    <property type="match status" value="1"/>
</dbReference>
<dbReference type="EMBL" id="JAUPFM010000014">
    <property type="protein sequence ID" value="KAK2830084.1"/>
    <property type="molecule type" value="Genomic_DNA"/>
</dbReference>
<accession>A0AA88M480</accession>
<evidence type="ECO:0000256" key="26">
    <source>
        <dbReference type="ARBA" id="ARBA00042990"/>
    </source>
</evidence>
<evidence type="ECO:0000256" key="19">
    <source>
        <dbReference type="ARBA" id="ARBA00039107"/>
    </source>
</evidence>
<keyword evidence="39" id="KW-0732">Signal</keyword>
<dbReference type="InterPro" id="IPR051757">
    <property type="entry name" value="Beta-gal_alpha2-3_sialyltrans"/>
</dbReference>
<evidence type="ECO:0000256" key="39">
    <source>
        <dbReference type="SAM" id="SignalP"/>
    </source>
</evidence>
<evidence type="ECO:0000256" key="32">
    <source>
        <dbReference type="ARBA" id="ARBA00052027"/>
    </source>
</evidence>
<comment type="subunit">
    <text evidence="33">Homodimer; disulfide-linked. Homodimer formation occurs in the endoplasmic reticulum.</text>
</comment>
<dbReference type="EC" id="2.4.3.4" evidence="19"/>
<evidence type="ECO:0000256" key="18">
    <source>
        <dbReference type="ARBA" id="ARBA00039106"/>
    </source>
</evidence>
<evidence type="ECO:0000256" key="9">
    <source>
        <dbReference type="ARBA" id="ARBA00022692"/>
    </source>
</evidence>
<evidence type="ECO:0000256" key="29">
    <source>
        <dbReference type="ARBA" id="ARBA00043773"/>
    </source>
</evidence>
<keyword evidence="8" id="KW-0808">Transferase</keyword>
<comment type="pathway">
    <text evidence="4">Glycolipid biosynthesis.</text>
</comment>
<dbReference type="Proteomes" id="UP001187415">
    <property type="component" value="Unassembled WGS sequence"/>
</dbReference>
<dbReference type="Pfam" id="PF00777">
    <property type="entry name" value="Glyco_transf_29"/>
    <property type="match status" value="1"/>
</dbReference>
<dbReference type="GO" id="GO:0097503">
    <property type="term" value="P:sialylation"/>
    <property type="evidence" value="ECO:0007669"/>
    <property type="project" value="TreeGrafter"/>
</dbReference>
<dbReference type="InterPro" id="IPR001675">
    <property type="entry name" value="Glyco_trans_29"/>
</dbReference>
<evidence type="ECO:0000256" key="10">
    <source>
        <dbReference type="ARBA" id="ARBA00022968"/>
    </source>
</evidence>
<keyword evidence="7" id="KW-0328">Glycosyltransferase</keyword>
<proteinExistence type="inferred from homology"/>
<dbReference type="AlphaFoldDB" id="A0AA88M480"/>
<keyword evidence="9" id="KW-0812">Transmembrane</keyword>
<evidence type="ECO:0000256" key="37">
    <source>
        <dbReference type="ARBA" id="ARBA00082805"/>
    </source>
</evidence>
<evidence type="ECO:0000256" key="38">
    <source>
        <dbReference type="PIRSR" id="PIRSR005557-2"/>
    </source>
</evidence>
<reference evidence="40" key="1">
    <citation type="submission" date="2023-07" db="EMBL/GenBank/DDBJ databases">
        <title>Chromosome-level Genome Assembly of Striped Snakehead (Channa striata).</title>
        <authorList>
            <person name="Liu H."/>
        </authorList>
    </citation>
    <scope>NUCLEOTIDE SEQUENCE</scope>
    <source>
        <strain evidence="40">Gz</strain>
        <tissue evidence="40">Muscle</tissue>
    </source>
</reference>
<dbReference type="PANTHER" id="PTHR46032:SF6">
    <property type="entry name" value="CMP-N-ACETYLNEURAMINATE-BETA-GALACTOSAMIDE-ALPHA-2,3-SIALYLTRANSFERASE 1"/>
    <property type="match status" value="1"/>
</dbReference>
<evidence type="ECO:0000256" key="16">
    <source>
        <dbReference type="ARBA" id="ARBA00023180"/>
    </source>
</evidence>
<comment type="similarity">
    <text evidence="5">Belongs to the glycosyltransferase 29 family.</text>
</comment>
<evidence type="ECO:0000256" key="33">
    <source>
        <dbReference type="ARBA" id="ARBA00062545"/>
    </source>
</evidence>
<keyword evidence="15" id="KW-1015">Disulfide bond</keyword>
<comment type="catalytic activity">
    <reaction evidence="32">
        <text>a globoside GalGb4Cer + CMP-N-acetyl-beta-neuraminate = a globoside MSGG + CMP + H(+)</text>
        <dbReference type="Rhea" id="RHEA:65372"/>
        <dbReference type="ChEBI" id="CHEBI:15378"/>
        <dbReference type="ChEBI" id="CHEBI:57812"/>
        <dbReference type="ChEBI" id="CHEBI:60377"/>
        <dbReference type="ChEBI" id="CHEBI:140623"/>
        <dbReference type="ChEBI" id="CHEBI:140691"/>
    </reaction>
    <physiologicalReaction direction="left-to-right" evidence="32">
        <dbReference type="Rhea" id="RHEA:65373"/>
    </physiologicalReaction>
</comment>
<keyword evidence="6" id="KW-0964">Secreted</keyword>
<dbReference type="PANTHER" id="PTHR46032">
    <property type="entry name" value="ALPHA-2,3-SIALYLTRANSFERASE ST3GAL I ISOFORM X1"/>
    <property type="match status" value="1"/>
</dbReference>
<evidence type="ECO:0000313" key="40">
    <source>
        <dbReference type="EMBL" id="KAK2830084.1"/>
    </source>
</evidence>
<evidence type="ECO:0000256" key="3">
    <source>
        <dbReference type="ARBA" id="ARBA00004922"/>
    </source>
</evidence>
<dbReference type="GO" id="GO:0005576">
    <property type="term" value="C:extracellular region"/>
    <property type="evidence" value="ECO:0007669"/>
    <property type="project" value="UniProtKB-SubCell"/>
</dbReference>
<evidence type="ECO:0000256" key="22">
    <source>
        <dbReference type="ARBA" id="ARBA00041997"/>
    </source>
</evidence>
<dbReference type="GO" id="GO:0032580">
    <property type="term" value="C:Golgi cisterna membrane"/>
    <property type="evidence" value="ECO:0007669"/>
    <property type="project" value="UniProtKB-SubCell"/>
</dbReference>
<dbReference type="GO" id="GO:0047288">
    <property type="term" value="F:beta-D-galactosyl-(1-&gt;3)-N-acetyl-beta-D-galactosaminide alpha-2,3- sialyltransferase"/>
    <property type="evidence" value="ECO:0007669"/>
    <property type="project" value="UniProtKB-EC"/>
</dbReference>
<keyword evidence="10" id="KW-0735">Signal-anchor</keyword>
<evidence type="ECO:0000313" key="41">
    <source>
        <dbReference type="Proteomes" id="UP001187415"/>
    </source>
</evidence>
<evidence type="ECO:0000256" key="23">
    <source>
        <dbReference type="ARBA" id="ARBA00042022"/>
    </source>
</evidence>
<evidence type="ECO:0000256" key="28">
    <source>
        <dbReference type="ARBA" id="ARBA00043673"/>
    </source>
</evidence>
<evidence type="ECO:0000256" key="15">
    <source>
        <dbReference type="ARBA" id="ARBA00023157"/>
    </source>
</evidence>
<evidence type="ECO:0000256" key="14">
    <source>
        <dbReference type="ARBA" id="ARBA00023136"/>
    </source>
</evidence>
<keyword evidence="41" id="KW-1185">Reference proteome</keyword>
<evidence type="ECO:0000256" key="25">
    <source>
        <dbReference type="ARBA" id="ARBA00042682"/>
    </source>
</evidence>
<dbReference type="FunFam" id="3.90.1480.20:FF:000002">
    <property type="entry name" value="CMP-N-acetylneuraminate-beta-galactosamide- alpha-2,3-sialyltransferase 2"/>
    <property type="match status" value="1"/>
</dbReference>
<evidence type="ECO:0000256" key="17">
    <source>
        <dbReference type="ARBA" id="ARBA00036292"/>
    </source>
</evidence>
<evidence type="ECO:0000256" key="27">
    <source>
        <dbReference type="ARBA" id="ARBA00042991"/>
    </source>
</evidence>
<evidence type="ECO:0000256" key="30">
    <source>
        <dbReference type="ARBA" id="ARBA00043816"/>
    </source>
</evidence>
<evidence type="ECO:0000256" key="8">
    <source>
        <dbReference type="ARBA" id="ARBA00022679"/>
    </source>
</evidence>
<dbReference type="InterPro" id="IPR012163">
    <property type="entry name" value="Sialyl_trans"/>
</dbReference>
<dbReference type="PIRSF" id="PIRSF005557">
    <property type="entry name" value="Sialyl_trans"/>
    <property type="match status" value="1"/>
</dbReference>
<protein>
    <recommendedName>
        <fullName evidence="20">CMP-N-acetylneuraminate-beta-galactosamide-alpha-2,3-sialyltransferase 1</fullName>
        <ecNumber evidence="18">2.4.3.2</ecNumber>
        <ecNumber evidence="19">2.4.3.4</ecNumber>
    </recommendedName>
    <alternativeName>
        <fullName evidence="34">CMP-N-acetylneuraminate-beta-galactosamide-alpha-2,3-sialyltransferase 2</fullName>
    </alternativeName>
    <alternativeName>
        <fullName evidence="27">Gal-NAc6S</fullName>
    </alternativeName>
    <alternativeName>
        <fullName evidence="24">Gal-beta-1,3-GalNAc-alpha-2,3-sialyltransferase</fullName>
    </alternativeName>
    <alternativeName>
        <fullName evidence="26">Monosialoganglioside sialyltransferase</fullName>
    </alternativeName>
    <alternativeName>
        <fullName evidence="22">ST3Gal I</fullName>
    </alternativeName>
    <alternativeName>
        <fullName evidence="35">ST3Gal II</fullName>
    </alternativeName>
    <alternativeName>
        <fullName evidence="23">ST3GalA.1</fullName>
    </alternativeName>
    <alternativeName>
        <fullName evidence="36">ST3GalA.2</fullName>
    </alternativeName>
    <alternativeName>
        <fullName evidence="21">ST3O</fullName>
    </alternativeName>
    <alternativeName>
        <fullName evidence="25">Sialyltransferase 4A</fullName>
    </alternativeName>
    <alternativeName>
        <fullName evidence="37">Sialyltransferase 4B</fullName>
    </alternativeName>
</protein>
<evidence type="ECO:0000256" key="12">
    <source>
        <dbReference type="ARBA" id="ARBA00023034"/>
    </source>
</evidence>
<comment type="subcellular location">
    <subcellularLocation>
        <location evidence="1">Golgi apparatus</location>
        <location evidence="1">Golgi stack membrane</location>
        <topology evidence="1">Single-pass type II membrane protein</topology>
    </subcellularLocation>
    <subcellularLocation>
        <location evidence="2">Secreted</location>
    </subcellularLocation>
</comment>
<evidence type="ECO:0000256" key="1">
    <source>
        <dbReference type="ARBA" id="ARBA00004447"/>
    </source>
</evidence>
<evidence type="ECO:0000256" key="24">
    <source>
        <dbReference type="ARBA" id="ARBA00042448"/>
    </source>
</evidence>
<name>A0AA88M480_CHASR</name>
<feature type="signal peptide" evidence="39">
    <location>
        <begin position="1"/>
        <end position="23"/>
    </location>
</feature>
<evidence type="ECO:0000256" key="2">
    <source>
        <dbReference type="ARBA" id="ARBA00004613"/>
    </source>
</evidence>
<evidence type="ECO:0000256" key="6">
    <source>
        <dbReference type="ARBA" id="ARBA00022525"/>
    </source>
</evidence>
<keyword evidence="14" id="KW-0472">Membrane</keyword>
<sequence>MSRWRVLTFLLCVIGISVYLTEYDPQRISQNPLESEPCTCGNCLAENDTWFLQRINQSVEPFLSANYKLSEDAFNWWKILQEEKRNFSHYRETLDTLFQIFPNSPDLIDPRPQECRSCAVVGNSGNLIRSHYGPLIDFHDVIIRINHGQTKGYESDVGKRTTHRIMYPESATDLDNTTRLVLFPFKIQDLEWLIKAMTTGFSGKRTYAPIKYKIKANKDLVMVMNPGFMRYVHEAWLQKKGRYPSTGFMAVLLALHICDEVHVFGFGADRDGNWNHYWEKLKDTNFKTGIILELKSTKQSGS</sequence>
<comment type="catalytic activity">
    <reaction evidence="30">
        <text>a ganglioside GA1 + CMP-N-acetyl-beta-neuraminate = a ganglioside GM1b + CMP + H(+)</text>
        <dbReference type="Rhea" id="RHEA:48244"/>
        <dbReference type="ChEBI" id="CHEBI:15378"/>
        <dbReference type="ChEBI" id="CHEBI:57812"/>
        <dbReference type="ChEBI" id="CHEBI:60377"/>
        <dbReference type="ChEBI" id="CHEBI:88069"/>
        <dbReference type="ChEBI" id="CHEBI:90151"/>
    </reaction>
    <physiologicalReaction direction="left-to-right" evidence="30">
        <dbReference type="Rhea" id="RHEA:48245"/>
    </physiologicalReaction>
</comment>
<dbReference type="GO" id="GO:0003836">
    <property type="term" value="F:beta-galactoside (CMP) alpha-2,3-sialyltransferase activity"/>
    <property type="evidence" value="ECO:0007669"/>
    <property type="project" value="UniProtKB-EC"/>
</dbReference>